<gene>
    <name evidence="1" type="primary">g6097</name>
    <name evidence="1" type="ORF">NpPPO83_00006097</name>
</gene>
<dbReference type="Proteomes" id="UP001165186">
    <property type="component" value="Unassembled WGS sequence"/>
</dbReference>
<accession>A0ACB5RU46</accession>
<organism evidence="1 2">
    <name type="scientific">Neofusicoccum parvum</name>
    <dbReference type="NCBI Taxonomy" id="310453"/>
    <lineage>
        <taxon>Eukaryota</taxon>
        <taxon>Fungi</taxon>
        <taxon>Dikarya</taxon>
        <taxon>Ascomycota</taxon>
        <taxon>Pezizomycotina</taxon>
        <taxon>Dothideomycetes</taxon>
        <taxon>Dothideomycetes incertae sedis</taxon>
        <taxon>Botryosphaeriales</taxon>
        <taxon>Botryosphaeriaceae</taxon>
        <taxon>Neofusicoccum</taxon>
    </lineage>
</organism>
<name>A0ACB5RU46_9PEZI</name>
<evidence type="ECO:0000313" key="1">
    <source>
        <dbReference type="EMBL" id="GME24014.1"/>
    </source>
</evidence>
<dbReference type="EMBL" id="BSXG01000010">
    <property type="protein sequence ID" value="GME24014.1"/>
    <property type="molecule type" value="Genomic_DNA"/>
</dbReference>
<keyword evidence="2" id="KW-1185">Reference proteome</keyword>
<proteinExistence type="predicted"/>
<sequence length="192" mass="19943">MQSPTKHSYAFLLPSAYHNHRTQPPTSASPPMEHFAPPCFSSETGEAPDEAPRPRSGSPAGGSGSARAAAGTMDGGGAGTAVEDVAPAGKLAVGVVAAAAGGEEGARLTWVPLPLRMKRRHALQRTGTGDTALARISRAAPRLPDRRGARVAGASRRGRYISFPDVDEESEVSESDDGDDDYVGKVEGYCDT</sequence>
<protein>
    <submittedName>
        <fullName evidence="1">Uncharacterized protein</fullName>
    </submittedName>
</protein>
<evidence type="ECO:0000313" key="2">
    <source>
        <dbReference type="Proteomes" id="UP001165186"/>
    </source>
</evidence>
<reference evidence="1" key="1">
    <citation type="submission" date="2024-09" db="EMBL/GenBank/DDBJ databases">
        <title>Draft Genome Sequences of Neofusicoccum parvum.</title>
        <authorList>
            <person name="Ashida A."/>
            <person name="Camagna M."/>
            <person name="Tanaka A."/>
            <person name="Takemoto D."/>
        </authorList>
    </citation>
    <scope>NUCLEOTIDE SEQUENCE</scope>
    <source>
        <strain evidence="1">PPO83</strain>
    </source>
</reference>
<comment type="caution">
    <text evidence="1">The sequence shown here is derived from an EMBL/GenBank/DDBJ whole genome shotgun (WGS) entry which is preliminary data.</text>
</comment>